<dbReference type="EMBL" id="CM002924">
    <property type="protein sequence ID" value="KGN55687.1"/>
    <property type="molecule type" value="Genomic_DNA"/>
</dbReference>
<dbReference type="Proteomes" id="UP000029981">
    <property type="component" value="Chromosome 3"/>
</dbReference>
<keyword evidence="2" id="KW-1185">Reference proteome</keyword>
<evidence type="ECO:0000313" key="1">
    <source>
        <dbReference type="EMBL" id="KGN55687.1"/>
    </source>
</evidence>
<dbReference type="InterPro" id="IPR008480">
    <property type="entry name" value="DUF761_pln"/>
</dbReference>
<organism evidence="1 2">
    <name type="scientific">Cucumis sativus</name>
    <name type="common">Cucumber</name>
    <dbReference type="NCBI Taxonomy" id="3659"/>
    <lineage>
        <taxon>Eukaryota</taxon>
        <taxon>Viridiplantae</taxon>
        <taxon>Streptophyta</taxon>
        <taxon>Embryophyta</taxon>
        <taxon>Tracheophyta</taxon>
        <taxon>Spermatophyta</taxon>
        <taxon>Magnoliopsida</taxon>
        <taxon>eudicotyledons</taxon>
        <taxon>Gunneridae</taxon>
        <taxon>Pentapetalae</taxon>
        <taxon>rosids</taxon>
        <taxon>fabids</taxon>
        <taxon>Cucurbitales</taxon>
        <taxon>Cucurbitaceae</taxon>
        <taxon>Benincaseae</taxon>
        <taxon>Cucumis</taxon>
    </lineage>
</organism>
<dbReference type="PANTHER" id="PTHR33098:SF116">
    <property type="entry name" value="DUF761 DOMAIN-CONTAINING PROTEIN"/>
    <property type="match status" value="1"/>
</dbReference>
<accession>A0A0A0L4Z8</accession>
<dbReference type="Gramene" id="KGN55687">
    <property type="protein sequence ID" value="KGN55687"/>
    <property type="gene ID" value="Csa_3G004530"/>
</dbReference>
<reference evidence="1 2" key="4">
    <citation type="journal article" date="2011" name="BMC Genomics">
        <title>RNA-Seq improves annotation of protein-coding genes in the cucumber genome.</title>
        <authorList>
            <person name="Li Z."/>
            <person name="Zhang Z."/>
            <person name="Yan P."/>
            <person name="Huang S."/>
            <person name="Fei Z."/>
            <person name="Lin K."/>
        </authorList>
    </citation>
    <scope>NUCLEOTIDE SEQUENCE [LARGE SCALE GENOMIC DNA]</scope>
    <source>
        <strain evidence="2">cv. 9930</strain>
    </source>
</reference>
<proteinExistence type="predicted"/>
<sequence length="129" mass="15267">MAEKKSPMASRLQKALMKLKAVLRLCLLPRQRSRRLGSFDSDDDQKVGIRIVLEDQSRIAESSFVRKLERASSSRYGGYEEDVDQRAEIFIENFRRQLRLERQISLQLRYYRVNSYETEYEQRSPSSIT</sequence>
<dbReference type="PANTHER" id="PTHR33098">
    <property type="entry name" value="COTTON FIBER (DUF761)"/>
    <property type="match status" value="1"/>
</dbReference>
<name>A0A0A0L4Z8_CUCSA</name>
<reference evidence="1 2" key="1">
    <citation type="journal article" date="2009" name="Nat. Genet.">
        <title>The genome of the cucumber, Cucumis sativus L.</title>
        <authorList>
            <person name="Huang S."/>
            <person name="Li R."/>
            <person name="Zhang Z."/>
            <person name="Li L."/>
            <person name="Gu X."/>
            <person name="Fan W."/>
            <person name="Lucas W.J."/>
            <person name="Wang X."/>
            <person name="Xie B."/>
            <person name="Ni P."/>
            <person name="Ren Y."/>
            <person name="Zhu H."/>
            <person name="Li J."/>
            <person name="Lin K."/>
            <person name="Jin W."/>
            <person name="Fei Z."/>
            <person name="Li G."/>
            <person name="Staub J."/>
            <person name="Kilian A."/>
            <person name="van der Vossen E.A."/>
            <person name="Wu Y."/>
            <person name="Guo J."/>
            <person name="He J."/>
            <person name="Jia Z."/>
            <person name="Ren Y."/>
            <person name="Tian G."/>
            <person name="Lu Y."/>
            <person name="Ruan J."/>
            <person name="Qian W."/>
            <person name="Wang M."/>
            <person name="Huang Q."/>
            <person name="Li B."/>
            <person name="Xuan Z."/>
            <person name="Cao J."/>
            <person name="Asan"/>
            <person name="Wu Z."/>
            <person name="Zhang J."/>
            <person name="Cai Q."/>
            <person name="Bai Y."/>
            <person name="Zhao B."/>
            <person name="Han Y."/>
            <person name="Li Y."/>
            <person name="Li X."/>
            <person name="Wang S."/>
            <person name="Shi Q."/>
            <person name="Liu S."/>
            <person name="Cho W.K."/>
            <person name="Kim J.Y."/>
            <person name="Xu Y."/>
            <person name="Heller-Uszynska K."/>
            <person name="Miao H."/>
            <person name="Cheng Z."/>
            <person name="Zhang S."/>
            <person name="Wu J."/>
            <person name="Yang Y."/>
            <person name="Kang H."/>
            <person name="Li M."/>
            <person name="Liang H."/>
            <person name="Ren X."/>
            <person name="Shi Z."/>
            <person name="Wen M."/>
            <person name="Jian M."/>
            <person name="Yang H."/>
            <person name="Zhang G."/>
            <person name="Yang Z."/>
            <person name="Chen R."/>
            <person name="Liu S."/>
            <person name="Li J."/>
            <person name="Ma L."/>
            <person name="Liu H."/>
            <person name="Zhou Y."/>
            <person name="Zhao J."/>
            <person name="Fang X."/>
            <person name="Li G."/>
            <person name="Fang L."/>
            <person name="Li Y."/>
            <person name="Liu D."/>
            <person name="Zheng H."/>
            <person name="Zhang Y."/>
            <person name="Qin N."/>
            <person name="Li Z."/>
            <person name="Yang G."/>
            <person name="Yang S."/>
            <person name="Bolund L."/>
            <person name="Kristiansen K."/>
            <person name="Zheng H."/>
            <person name="Li S."/>
            <person name="Zhang X."/>
            <person name="Yang H."/>
            <person name="Wang J."/>
            <person name="Sun R."/>
            <person name="Zhang B."/>
            <person name="Jiang S."/>
            <person name="Wang J."/>
            <person name="Du Y."/>
            <person name="Li S."/>
        </authorList>
    </citation>
    <scope>NUCLEOTIDE SEQUENCE [LARGE SCALE GENOMIC DNA]</scope>
    <source>
        <strain evidence="2">cv. 9930</strain>
    </source>
</reference>
<reference evidence="1 2" key="3">
    <citation type="journal article" date="2010" name="BMC Genomics">
        <title>Transcriptome sequencing and comparative analysis of cucumber flowers with different sex types.</title>
        <authorList>
            <person name="Guo S."/>
            <person name="Zheng Y."/>
            <person name="Joung J.G."/>
            <person name="Liu S."/>
            <person name="Zhang Z."/>
            <person name="Crasta O.R."/>
            <person name="Sobral B.W."/>
            <person name="Xu Y."/>
            <person name="Huang S."/>
            <person name="Fei Z."/>
        </authorList>
    </citation>
    <scope>NUCLEOTIDE SEQUENCE [LARGE SCALE GENOMIC DNA]</scope>
    <source>
        <strain evidence="2">cv. 9930</strain>
    </source>
</reference>
<gene>
    <name evidence="1" type="ORF">Csa_3G004530</name>
</gene>
<protein>
    <submittedName>
        <fullName evidence="1">Uncharacterized protein</fullName>
    </submittedName>
</protein>
<dbReference type="Pfam" id="PF05553">
    <property type="entry name" value="DUF761"/>
    <property type="match status" value="1"/>
</dbReference>
<reference evidence="1 2" key="2">
    <citation type="journal article" date="2009" name="PLoS ONE">
        <title>An integrated genetic and cytogenetic map of the cucumber genome.</title>
        <authorList>
            <person name="Ren Y."/>
            <person name="Zhang Z."/>
            <person name="Liu J."/>
            <person name="Staub J.E."/>
            <person name="Han Y."/>
            <person name="Cheng Z."/>
            <person name="Li X."/>
            <person name="Lu J."/>
            <person name="Miao H."/>
            <person name="Kang H."/>
            <person name="Xie B."/>
            <person name="Gu X."/>
            <person name="Wang X."/>
            <person name="Du Y."/>
            <person name="Jin W."/>
            <person name="Huang S."/>
        </authorList>
    </citation>
    <scope>NUCLEOTIDE SEQUENCE [LARGE SCALE GENOMIC DNA]</scope>
    <source>
        <strain evidence="2">cv. 9930</strain>
    </source>
</reference>
<dbReference type="AlphaFoldDB" id="A0A0A0L4Z8"/>
<evidence type="ECO:0000313" key="2">
    <source>
        <dbReference type="Proteomes" id="UP000029981"/>
    </source>
</evidence>